<gene>
    <name evidence="2" type="ORF">GCM10022280_26900</name>
</gene>
<organism evidence="2 3">
    <name type="scientific">Sphingomonas swuensis</name>
    <dbReference type="NCBI Taxonomy" id="977800"/>
    <lineage>
        <taxon>Bacteria</taxon>
        <taxon>Pseudomonadati</taxon>
        <taxon>Pseudomonadota</taxon>
        <taxon>Alphaproteobacteria</taxon>
        <taxon>Sphingomonadales</taxon>
        <taxon>Sphingomonadaceae</taxon>
        <taxon>Sphingomonas</taxon>
    </lineage>
</organism>
<dbReference type="RefSeq" id="WP_344707910.1">
    <property type="nucleotide sequence ID" value="NZ_BAABBQ010000001.1"/>
</dbReference>
<comment type="caution">
    <text evidence="2">The sequence shown here is derived from an EMBL/GenBank/DDBJ whole genome shotgun (WGS) entry which is preliminary data.</text>
</comment>
<sequence>MSLLLLALAQAAAAKPLTPSDIVAQAPATAWETLSPDDLMVIDYADGQRTVIQLAPAFAPVHVANIRALARADYWKASSVYRVQDNYVAQWGVNEGGPTMPASVVRKPPAEYHRAMAGLAIRPLGFADPYAPRVGHALGWPIAYNPRNGRANLAHCYGMVGVGRDMAPDTGTGGELYAVIGQAPRHLDRNIALVGRVVEGIENLSALPRGTEALGFYKAGTVARAIRTVRLASALPAAGRPSFQVMRTGSASFAAYVRARANRNDAFFQVPAGGVDLCNAPVPVRRTPALPSPR</sequence>
<dbReference type="InterPro" id="IPR002130">
    <property type="entry name" value="Cyclophilin-type_PPIase_dom"/>
</dbReference>
<proteinExistence type="predicted"/>
<evidence type="ECO:0000313" key="3">
    <source>
        <dbReference type="Proteomes" id="UP001500235"/>
    </source>
</evidence>
<feature type="domain" description="PPIase cyclophilin-type" evidence="1">
    <location>
        <begin position="48"/>
        <end position="211"/>
    </location>
</feature>
<evidence type="ECO:0000259" key="1">
    <source>
        <dbReference type="Pfam" id="PF00160"/>
    </source>
</evidence>
<dbReference type="GO" id="GO:0016853">
    <property type="term" value="F:isomerase activity"/>
    <property type="evidence" value="ECO:0007669"/>
    <property type="project" value="UniProtKB-KW"/>
</dbReference>
<dbReference type="Proteomes" id="UP001500235">
    <property type="component" value="Unassembled WGS sequence"/>
</dbReference>
<dbReference type="InterPro" id="IPR029000">
    <property type="entry name" value="Cyclophilin-like_dom_sf"/>
</dbReference>
<keyword evidence="3" id="KW-1185">Reference proteome</keyword>
<dbReference type="Pfam" id="PF00160">
    <property type="entry name" value="Pro_isomerase"/>
    <property type="match status" value="1"/>
</dbReference>
<dbReference type="EMBL" id="BAABBQ010000001">
    <property type="protein sequence ID" value="GAA4024635.1"/>
    <property type="molecule type" value="Genomic_DNA"/>
</dbReference>
<protein>
    <submittedName>
        <fullName evidence="2">Peptidylprolyl isomerase</fullName>
    </submittedName>
</protein>
<dbReference type="Gene3D" id="2.40.100.10">
    <property type="entry name" value="Cyclophilin-like"/>
    <property type="match status" value="1"/>
</dbReference>
<evidence type="ECO:0000313" key="2">
    <source>
        <dbReference type="EMBL" id="GAA4024635.1"/>
    </source>
</evidence>
<accession>A0ABP7TDZ3</accession>
<reference evidence="3" key="1">
    <citation type="journal article" date="2019" name="Int. J. Syst. Evol. Microbiol.">
        <title>The Global Catalogue of Microorganisms (GCM) 10K type strain sequencing project: providing services to taxonomists for standard genome sequencing and annotation.</title>
        <authorList>
            <consortium name="The Broad Institute Genomics Platform"/>
            <consortium name="The Broad Institute Genome Sequencing Center for Infectious Disease"/>
            <person name="Wu L."/>
            <person name="Ma J."/>
        </authorList>
    </citation>
    <scope>NUCLEOTIDE SEQUENCE [LARGE SCALE GENOMIC DNA]</scope>
    <source>
        <strain evidence="3">JCM 17563</strain>
    </source>
</reference>
<keyword evidence="2" id="KW-0413">Isomerase</keyword>
<name>A0ABP7TDZ3_9SPHN</name>
<dbReference type="SUPFAM" id="SSF50891">
    <property type="entry name" value="Cyclophilin-like"/>
    <property type="match status" value="1"/>
</dbReference>